<dbReference type="Gene3D" id="3.40.120.10">
    <property type="entry name" value="Alpha-D-Glucose-1,6-Bisphosphate, subunit A, domain 3"/>
    <property type="match status" value="3"/>
</dbReference>
<evidence type="ECO:0000259" key="7">
    <source>
        <dbReference type="Pfam" id="PF02878"/>
    </source>
</evidence>
<evidence type="ECO:0000256" key="1">
    <source>
        <dbReference type="ARBA" id="ARBA00001946"/>
    </source>
</evidence>
<organism evidence="10 11">
    <name type="scientific">Candidatus Roizmanbacteria bacterium CG22_combo_CG10-13_8_21_14_all_38_20</name>
    <dbReference type="NCBI Taxonomy" id="1974862"/>
    <lineage>
        <taxon>Bacteria</taxon>
        <taxon>Candidatus Roizmaniibacteriota</taxon>
    </lineage>
</organism>
<dbReference type="EMBL" id="PCTA01000023">
    <property type="protein sequence ID" value="PIP61555.1"/>
    <property type="molecule type" value="Genomic_DNA"/>
</dbReference>
<comment type="cofactor">
    <cofactor evidence="1">
        <name>Mg(2+)</name>
        <dbReference type="ChEBI" id="CHEBI:18420"/>
    </cofactor>
</comment>
<evidence type="ECO:0000256" key="3">
    <source>
        <dbReference type="ARBA" id="ARBA00022553"/>
    </source>
</evidence>
<feature type="domain" description="Alpha-D-phosphohexomutase alpha/beta/alpha" evidence="7">
    <location>
        <begin position="6"/>
        <end position="127"/>
    </location>
</feature>
<dbReference type="InterPro" id="IPR036900">
    <property type="entry name" value="A-D-PHexomutase_C_sf"/>
</dbReference>
<dbReference type="Pfam" id="PF02878">
    <property type="entry name" value="PGM_PMM_I"/>
    <property type="match status" value="1"/>
</dbReference>
<proteinExistence type="inferred from homology"/>
<dbReference type="SUPFAM" id="SSF53738">
    <property type="entry name" value="Phosphoglucomutase, first 3 domains"/>
    <property type="match status" value="3"/>
</dbReference>
<comment type="caution">
    <text evidence="10">The sequence shown here is derived from an EMBL/GenBank/DDBJ whole genome shotgun (WGS) entry which is preliminary data.</text>
</comment>
<dbReference type="SUPFAM" id="SSF55957">
    <property type="entry name" value="Phosphoglucomutase, C-terminal domain"/>
    <property type="match status" value="1"/>
</dbReference>
<keyword evidence="5" id="KW-0460">Magnesium</keyword>
<comment type="similarity">
    <text evidence="2">Belongs to the phosphohexose mutase family.</text>
</comment>
<dbReference type="PANTHER" id="PTHR43771:SF2">
    <property type="entry name" value="PHOSPHOMANNOMUTASE_PHOSPHOGLUCOMUTASE"/>
    <property type="match status" value="1"/>
</dbReference>
<feature type="domain" description="Alpha-D-phosphohexomutase alpha/beta/alpha" evidence="8">
    <location>
        <begin position="155"/>
        <end position="254"/>
    </location>
</feature>
<feature type="domain" description="Alpha-D-phosphohexomutase alpha/beta/alpha" evidence="9">
    <location>
        <begin position="260"/>
        <end position="368"/>
    </location>
</feature>
<dbReference type="InterPro" id="IPR005844">
    <property type="entry name" value="A-D-PHexomutase_a/b/a-I"/>
</dbReference>
<evidence type="ECO:0000313" key="10">
    <source>
        <dbReference type="EMBL" id="PIP61555.1"/>
    </source>
</evidence>
<evidence type="ECO:0000256" key="5">
    <source>
        <dbReference type="ARBA" id="ARBA00022842"/>
    </source>
</evidence>
<dbReference type="InterPro" id="IPR005841">
    <property type="entry name" value="Alpha-D-phosphohexomutase_SF"/>
</dbReference>
<dbReference type="GO" id="GO:0016868">
    <property type="term" value="F:intramolecular phosphotransferase activity"/>
    <property type="evidence" value="ECO:0007669"/>
    <property type="project" value="InterPro"/>
</dbReference>
<evidence type="ECO:0000259" key="8">
    <source>
        <dbReference type="Pfam" id="PF02879"/>
    </source>
</evidence>
<sequence length="472" mass="53384">MKVPDNIFRGYDIRGLANTELTNENVVAIAQGYATYLIGRRIYDTILGRDCRLSSPRIHEIVVRELIESGITVYDIGMTISQMTYWASYYFRSKGLMMITASHNPKEYNGFKLGTGFSETMVTEEIIAFKDIVQKGKFKKLDKKGEHIEKDVFKEYMEDLFRRVPPHTIGKFKVVVDSLSGSTGPFLPEILRMAGCVVVEKNTVPDGNFPTGTPDPTESEHLERLAKDVVKEGADLGFSYDTDGDRVGIVDNKGNLLWNDTLVSIFARDVLEFMPGSSIVFNTLCSKQVSEVIVSDGGKPVIWMTGHSFIKAKVREIGAPFGGELSGHFFFMDNFYGHDDGAIASLRVLAYLTRREKSLAEVVAELPQYISSPEIKLGLADNIKFKLIENEIQQDIRKLYPDAEYVTIDGVRMDTEDRMLIIRASQNGPYITIKFEAKHQEDYDQMKTQIETMLKKYDQIKFDEGVNIHAFM</sequence>
<dbReference type="PRINTS" id="PR00509">
    <property type="entry name" value="PGMPMM"/>
</dbReference>
<dbReference type="Pfam" id="PF02880">
    <property type="entry name" value="PGM_PMM_III"/>
    <property type="match status" value="1"/>
</dbReference>
<evidence type="ECO:0000256" key="2">
    <source>
        <dbReference type="ARBA" id="ARBA00010231"/>
    </source>
</evidence>
<evidence type="ECO:0000256" key="6">
    <source>
        <dbReference type="ARBA" id="ARBA00023235"/>
    </source>
</evidence>
<name>A0A2H0BV52_9BACT</name>
<dbReference type="Proteomes" id="UP000231246">
    <property type="component" value="Unassembled WGS sequence"/>
</dbReference>
<dbReference type="InterPro" id="IPR005845">
    <property type="entry name" value="A-D-PHexomutase_a/b/a-II"/>
</dbReference>
<evidence type="ECO:0000256" key="4">
    <source>
        <dbReference type="ARBA" id="ARBA00022723"/>
    </source>
</evidence>
<dbReference type="AlphaFoldDB" id="A0A2H0BV52"/>
<dbReference type="GO" id="GO:0046872">
    <property type="term" value="F:metal ion binding"/>
    <property type="evidence" value="ECO:0007669"/>
    <property type="project" value="UniProtKB-KW"/>
</dbReference>
<accession>A0A2H0BV52</accession>
<dbReference type="PANTHER" id="PTHR43771">
    <property type="entry name" value="PHOSPHOMANNOMUTASE"/>
    <property type="match status" value="1"/>
</dbReference>
<keyword evidence="4" id="KW-0479">Metal-binding</keyword>
<dbReference type="Gene3D" id="3.30.310.50">
    <property type="entry name" value="Alpha-D-phosphohexomutase, C-terminal domain"/>
    <property type="match status" value="1"/>
</dbReference>
<dbReference type="InterPro" id="IPR016055">
    <property type="entry name" value="A-D-PHexomutase_a/b/a-I/II/III"/>
</dbReference>
<evidence type="ECO:0000259" key="9">
    <source>
        <dbReference type="Pfam" id="PF02880"/>
    </source>
</evidence>
<dbReference type="InterPro" id="IPR005846">
    <property type="entry name" value="A-D-PHexomutase_a/b/a-III"/>
</dbReference>
<dbReference type="GO" id="GO:0005975">
    <property type="term" value="P:carbohydrate metabolic process"/>
    <property type="evidence" value="ECO:0007669"/>
    <property type="project" value="InterPro"/>
</dbReference>
<gene>
    <name evidence="10" type="ORF">COW99_03445</name>
</gene>
<keyword evidence="3" id="KW-0597">Phosphoprotein</keyword>
<dbReference type="Pfam" id="PF02879">
    <property type="entry name" value="PGM_PMM_II"/>
    <property type="match status" value="1"/>
</dbReference>
<keyword evidence="6" id="KW-0413">Isomerase</keyword>
<protein>
    <submittedName>
        <fullName evidence="10">Phosphomannomutase</fullName>
    </submittedName>
</protein>
<reference evidence="10 11" key="1">
    <citation type="submission" date="2017-09" db="EMBL/GenBank/DDBJ databases">
        <title>Depth-based differentiation of microbial function through sediment-hosted aquifers and enrichment of novel symbionts in the deep terrestrial subsurface.</title>
        <authorList>
            <person name="Probst A.J."/>
            <person name="Ladd B."/>
            <person name="Jarett J.K."/>
            <person name="Geller-Mcgrath D.E."/>
            <person name="Sieber C.M."/>
            <person name="Emerson J.B."/>
            <person name="Anantharaman K."/>
            <person name="Thomas B.C."/>
            <person name="Malmstrom R."/>
            <person name="Stieglmeier M."/>
            <person name="Klingl A."/>
            <person name="Woyke T."/>
            <person name="Ryan C.M."/>
            <person name="Banfield J.F."/>
        </authorList>
    </citation>
    <scope>NUCLEOTIDE SEQUENCE [LARGE SCALE GENOMIC DNA]</scope>
    <source>
        <strain evidence="10">CG22_combo_CG10-13_8_21_14_all_38_20</strain>
    </source>
</reference>
<evidence type="ECO:0000313" key="11">
    <source>
        <dbReference type="Proteomes" id="UP000231246"/>
    </source>
</evidence>
<dbReference type="CDD" id="cd03089">
    <property type="entry name" value="PMM_PGM"/>
    <property type="match status" value="1"/>
</dbReference>